<dbReference type="PROSITE" id="PS52050">
    <property type="entry name" value="WYL"/>
    <property type="match status" value="1"/>
</dbReference>
<dbReference type="OrthoDB" id="2306002at2"/>
<gene>
    <name evidence="2" type="ORF">DXH47_00220</name>
</gene>
<sequence>MAYIRQALAEYNVGVIDDQNGTYCLTQQSDVHDLEMVLAASHVLLGSRALTGAELNRTLDFLSTGLSPSMQTLVHEQLTLSRGSYTPLSRAKPLLARLREISTSIDHNEKLVFTYQSSHAGEPTPRVQHAQPVALFFETYYFYVAMWNRQRHSYLLYRLDRIVDILTKTTGERLAYAQRFSLQDHRRQTYLLDTGELTRIRFVYRNYVQTALDYFPGSYVVDRHPDGSHVIEAYVKVGGAMLWLLSQGTAVKVLSPLSLVKQMRTTLAAVLAQYPKIEDK</sequence>
<evidence type="ECO:0000313" key="3">
    <source>
        <dbReference type="Proteomes" id="UP000290602"/>
    </source>
</evidence>
<organism evidence="2 3">
    <name type="scientific">Levilactobacillus suantsaii</name>
    <dbReference type="NCBI Taxonomy" id="2292255"/>
    <lineage>
        <taxon>Bacteria</taxon>
        <taxon>Bacillati</taxon>
        <taxon>Bacillota</taxon>
        <taxon>Bacilli</taxon>
        <taxon>Lactobacillales</taxon>
        <taxon>Lactobacillaceae</taxon>
        <taxon>Levilactobacillus</taxon>
    </lineage>
</organism>
<feature type="domain" description="WYL" evidence="1">
    <location>
        <begin position="98"/>
        <end position="165"/>
    </location>
</feature>
<dbReference type="PANTHER" id="PTHR34580">
    <property type="match status" value="1"/>
</dbReference>
<dbReference type="Pfam" id="PF13280">
    <property type="entry name" value="WYL"/>
    <property type="match status" value="1"/>
</dbReference>
<dbReference type="Proteomes" id="UP000290602">
    <property type="component" value="Unassembled WGS sequence"/>
</dbReference>
<accession>A0A4Q0VLV2</accession>
<dbReference type="EMBL" id="QXIL01000001">
    <property type="protein sequence ID" value="RXI80160.1"/>
    <property type="molecule type" value="Genomic_DNA"/>
</dbReference>
<name>A0A4Q0VLV2_9LACO</name>
<dbReference type="InterPro" id="IPR051534">
    <property type="entry name" value="CBASS_pafABC_assoc_protein"/>
</dbReference>
<evidence type="ECO:0000313" key="2">
    <source>
        <dbReference type="EMBL" id="RXI80160.1"/>
    </source>
</evidence>
<proteinExistence type="predicted"/>
<evidence type="ECO:0000259" key="1">
    <source>
        <dbReference type="Pfam" id="PF13280"/>
    </source>
</evidence>
<protein>
    <submittedName>
        <fullName evidence="2">WYL domain-containing protein</fullName>
    </submittedName>
</protein>
<reference evidence="2 3" key="1">
    <citation type="submission" date="2018-08" db="EMBL/GenBank/DDBJ databases">
        <title>Lactobacillus suantsai sp. nov., isolated from traditional fermented suan-tsai in Taiwan.</title>
        <authorList>
            <person name="Huang C.-H."/>
        </authorList>
    </citation>
    <scope>NUCLEOTIDE SEQUENCE [LARGE SCALE GENOMIC DNA]</scope>
    <source>
        <strain evidence="2 3">BCRC 12945</strain>
    </source>
</reference>
<comment type="caution">
    <text evidence="2">The sequence shown here is derived from an EMBL/GenBank/DDBJ whole genome shotgun (WGS) entry which is preliminary data.</text>
</comment>
<dbReference type="PANTHER" id="PTHR34580:SF1">
    <property type="entry name" value="PROTEIN PAFC"/>
    <property type="match status" value="1"/>
</dbReference>
<dbReference type="AlphaFoldDB" id="A0A4Q0VLV2"/>
<keyword evidence="3" id="KW-1185">Reference proteome</keyword>
<dbReference type="InterPro" id="IPR026881">
    <property type="entry name" value="WYL_dom"/>
</dbReference>